<organism evidence="1">
    <name type="scientific">Blastobotrys adeninivorans</name>
    <name type="common">Yeast</name>
    <name type="synonym">Arxula adeninivorans</name>
    <dbReference type="NCBI Taxonomy" id="409370"/>
    <lineage>
        <taxon>Eukaryota</taxon>
        <taxon>Fungi</taxon>
        <taxon>Dikarya</taxon>
        <taxon>Ascomycota</taxon>
        <taxon>Saccharomycotina</taxon>
        <taxon>Dipodascomycetes</taxon>
        <taxon>Dipodascales</taxon>
        <taxon>Trichomonascaceae</taxon>
        <taxon>Blastobotrys</taxon>
    </lineage>
</organism>
<dbReference type="AlphaFoldDB" id="A0A060T3F9"/>
<reference evidence="1" key="2">
    <citation type="submission" date="2014-06" db="EMBL/GenBank/DDBJ databases">
        <title>The complete genome of Blastobotrys (Arxula) adeninivorans LS3 - a yeast of biotechnological interest.</title>
        <authorList>
            <person name="Kunze G."/>
            <person name="Gaillardin C."/>
            <person name="Czernicka M."/>
            <person name="Durrens P."/>
            <person name="Martin T."/>
            <person name="Boer E."/>
            <person name="Gabaldon T."/>
            <person name="Cruz J."/>
            <person name="Talla E."/>
            <person name="Marck C."/>
            <person name="Goffeau A."/>
            <person name="Barbe V."/>
            <person name="Baret P."/>
            <person name="Baronian K."/>
            <person name="Beier S."/>
            <person name="Bleykasten C."/>
            <person name="Bode R."/>
            <person name="Casaregola S."/>
            <person name="Despons L."/>
            <person name="Fairhead C."/>
            <person name="Giersberg M."/>
            <person name="Gierski P."/>
            <person name="Hahnel U."/>
            <person name="Hartmann A."/>
            <person name="Jankowska D."/>
            <person name="Jubin C."/>
            <person name="Jung P."/>
            <person name="Lafontaine I."/>
            <person name="Leh-Louis V."/>
            <person name="Lemaire M."/>
            <person name="Marcet-Houben M."/>
            <person name="Mascher M."/>
            <person name="Morel G."/>
            <person name="Richard G.-F."/>
            <person name="Riechen J."/>
            <person name="Sacerdot C."/>
            <person name="Sarkar A."/>
            <person name="Savel G."/>
            <person name="Schacherer J."/>
            <person name="Sherman D."/>
            <person name="Straub M.-L."/>
            <person name="Stein N."/>
            <person name="Thierry A."/>
            <person name="Trautwein-Schult A."/>
            <person name="Westhof E."/>
            <person name="Worch S."/>
            <person name="Dujon B."/>
            <person name="Souciet J.-L."/>
            <person name="Wincker P."/>
            <person name="Scholz U."/>
            <person name="Neuveglise N."/>
        </authorList>
    </citation>
    <scope>NUCLEOTIDE SEQUENCE</scope>
    <source>
        <strain evidence="1">LS3</strain>
    </source>
</reference>
<proteinExistence type="predicted"/>
<reference evidence="1" key="1">
    <citation type="submission" date="2014-02" db="EMBL/GenBank/DDBJ databases">
        <authorList>
            <person name="Genoscope - CEA"/>
        </authorList>
    </citation>
    <scope>NUCLEOTIDE SEQUENCE</scope>
    <source>
        <strain evidence="1">LS3</strain>
    </source>
</reference>
<name>A0A060T3F9_BLAAD</name>
<evidence type="ECO:0000313" key="1">
    <source>
        <dbReference type="EMBL" id="CDP35503.1"/>
    </source>
</evidence>
<sequence length="681" mass="79526">MPLRLIARPRRIPASAINVSRWWKLNFQQVRLASLKKSPIPNDLNGQKRPIYKHDYNDEIKPPGLRVIDYLDGEVQAKIKKRRSSKVRPRLDRRSRDPLEALTVFAMRVQAYRDSTAELEEVRKLGQRLFPSLSKSQAKFLEHDIRWYHLDEDPKSHRRSIIKKKLFHRNYRYTLPHLAKWVRCIQAPTITEAIESMRHHSRIWPSFLVGFTFKRACESRADAVLLFQLFQKQFRKQSPRIQVQMFIRLVERLRDTLIDLIPHVCEIFVKDGKEGIPGSVYNQLLWHISGIRSPRKSVREYKLLTEAQKIIVSLMVKKGMTVDARGLLALCFAFRDVSADRSRHFFNAVHMRKLQTNGHTYKENDEVLKMPPKELISCMEILLSENIMHITDRAVNFDREHYSPMVVGTCLFRLVELGALNSDTCHTVWSKIKKSQLSLTPFLMYQLLKGGSPRRQQLTMIKEAIANLGLTPNENVMTKIIQLEPDLTFARMLLSSLEKNTRATFNVLLRHEAYFDPEKVWTTYLEMQEKGIEPTDSTLESLIISALDMDLRWDGLYACQRVVVEFKRWVRGANNDGSDINSLAKIYPTDELVHNYVRLLVKAKYDQELLEVLPWMERLNLKPSKNILCALILHSPNGEFLKKHGQKIGGWPTEMEIQAYKFHTQRPSSPTVPIEYEEMYN</sequence>
<gene>
    <name evidence="1" type="ORF">GNLVRS02_ARAD1C37070g</name>
</gene>
<dbReference type="EMBL" id="HG937693">
    <property type="protein sequence ID" value="CDP35503.1"/>
    <property type="molecule type" value="Genomic_DNA"/>
</dbReference>
<protein>
    <submittedName>
        <fullName evidence="1">ARAD1C37070p</fullName>
    </submittedName>
</protein>
<accession>A0A060T3F9</accession>